<evidence type="ECO:0000256" key="7">
    <source>
        <dbReference type="ARBA" id="ARBA00023065"/>
    </source>
</evidence>
<dbReference type="InterPro" id="IPR013611">
    <property type="entry name" value="Transp-assoc_OB_typ2"/>
</dbReference>
<evidence type="ECO:0000256" key="6">
    <source>
        <dbReference type="ARBA" id="ARBA00023004"/>
    </source>
</evidence>
<dbReference type="GO" id="GO:0015408">
    <property type="term" value="F:ABC-type ferric iron transporter activity"/>
    <property type="evidence" value="ECO:0007669"/>
    <property type="project" value="InterPro"/>
</dbReference>
<keyword evidence="11" id="KW-1185">Reference proteome</keyword>
<dbReference type="InterPro" id="IPR027417">
    <property type="entry name" value="P-loop_NTPase"/>
</dbReference>
<keyword evidence="7" id="KW-0406">Ion transport</keyword>
<dbReference type="InterPro" id="IPR050093">
    <property type="entry name" value="ABC_SmlMolc_Importer"/>
</dbReference>
<evidence type="ECO:0000313" key="10">
    <source>
        <dbReference type="EMBL" id="QDH69474.1"/>
    </source>
</evidence>
<dbReference type="InterPro" id="IPR003593">
    <property type="entry name" value="AAA+_ATPase"/>
</dbReference>
<dbReference type="OrthoDB" id="9802264at2"/>
<evidence type="ECO:0000256" key="4">
    <source>
        <dbReference type="ARBA" id="ARBA00022741"/>
    </source>
</evidence>
<dbReference type="FunFam" id="3.40.50.300:FF:000425">
    <property type="entry name" value="Probable ABC transporter, ATP-binding subunit"/>
    <property type="match status" value="1"/>
</dbReference>
<organism evidence="10 11">
    <name type="scientific">Marilutibacter alkalisoli</name>
    <dbReference type="NCBI Taxonomy" id="2591633"/>
    <lineage>
        <taxon>Bacteria</taxon>
        <taxon>Pseudomonadati</taxon>
        <taxon>Pseudomonadota</taxon>
        <taxon>Gammaproteobacteria</taxon>
        <taxon>Lysobacterales</taxon>
        <taxon>Lysobacteraceae</taxon>
        <taxon>Marilutibacter</taxon>
    </lineage>
</organism>
<dbReference type="Gene3D" id="3.40.50.300">
    <property type="entry name" value="P-loop containing nucleotide triphosphate hydrolases"/>
    <property type="match status" value="1"/>
</dbReference>
<evidence type="ECO:0000256" key="3">
    <source>
        <dbReference type="ARBA" id="ARBA00022496"/>
    </source>
</evidence>
<dbReference type="GO" id="GO:0016887">
    <property type="term" value="F:ATP hydrolysis activity"/>
    <property type="evidence" value="ECO:0007669"/>
    <property type="project" value="InterPro"/>
</dbReference>
<dbReference type="GO" id="GO:0015697">
    <property type="term" value="P:quaternary ammonium group transport"/>
    <property type="evidence" value="ECO:0007669"/>
    <property type="project" value="UniProtKB-ARBA"/>
</dbReference>
<dbReference type="GO" id="GO:0005524">
    <property type="term" value="F:ATP binding"/>
    <property type="evidence" value="ECO:0007669"/>
    <property type="project" value="UniProtKB-KW"/>
</dbReference>
<dbReference type="EMBL" id="CP041242">
    <property type="protein sequence ID" value="QDH69474.1"/>
    <property type="molecule type" value="Genomic_DNA"/>
</dbReference>
<dbReference type="SUPFAM" id="SSF52540">
    <property type="entry name" value="P-loop containing nucleoside triphosphate hydrolases"/>
    <property type="match status" value="1"/>
</dbReference>
<accession>A0A514BQ01</accession>
<evidence type="ECO:0000259" key="9">
    <source>
        <dbReference type="PROSITE" id="PS50893"/>
    </source>
</evidence>
<dbReference type="InterPro" id="IPR003439">
    <property type="entry name" value="ABC_transporter-like_ATP-bd"/>
</dbReference>
<keyword evidence="1" id="KW-0813">Transport</keyword>
<reference evidence="10 11" key="1">
    <citation type="submission" date="2019-06" db="EMBL/GenBank/DDBJ databases">
        <title>Lysobacter alkalisoli sp. nov. isolated from saline-alkali soil.</title>
        <authorList>
            <person name="Sun J.-Q."/>
            <person name="Xu L."/>
        </authorList>
    </citation>
    <scope>NUCLEOTIDE SEQUENCE [LARGE SCALE GENOMIC DNA]</scope>
    <source>
        <strain evidence="10 11">SJ-36</strain>
    </source>
</reference>
<dbReference type="InterPro" id="IPR017871">
    <property type="entry name" value="ABC_transporter-like_CS"/>
</dbReference>
<dbReference type="PANTHER" id="PTHR42781">
    <property type="entry name" value="SPERMIDINE/PUTRESCINE IMPORT ATP-BINDING PROTEIN POTA"/>
    <property type="match status" value="1"/>
</dbReference>
<evidence type="ECO:0000313" key="11">
    <source>
        <dbReference type="Proteomes" id="UP000317199"/>
    </source>
</evidence>
<keyword evidence="8" id="KW-0472">Membrane</keyword>
<dbReference type="PANTHER" id="PTHR42781:SF4">
    <property type="entry name" value="SPERMIDINE_PUTRESCINE IMPORT ATP-BINDING PROTEIN POTA"/>
    <property type="match status" value="1"/>
</dbReference>
<dbReference type="Proteomes" id="UP000317199">
    <property type="component" value="Chromosome"/>
</dbReference>
<evidence type="ECO:0000256" key="2">
    <source>
        <dbReference type="ARBA" id="ARBA00022475"/>
    </source>
</evidence>
<dbReference type="RefSeq" id="WP_141622815.1">
    <property type="nucleotide sequence ID" value="NZ_CP041242.1"/>
</dbReference>
<dbReference type="InterPro" id="IPR015853">
    <property type="entry name" value="ABC_transpr_FbpC"/>
</dbReference>
<dbReference type="Pfam" id="PF08402">
    <property type="entry name" value="TOBE_2"/>
    <property type="match status" value="1"/>
</dbReference>
<evidence type="ECO:0000256" key="8">
    <source>
        <dbReference type="ARBA" id="ARBA00023136"/>
    </source>
</evidence>
<dbReference type="AlphaFoldDB" id="A0A514BQ01"/>
<sequence>MSQLELDRIRVAYPTPGGLLGVIDGLSLQLRRGEIGCLLGRSGCGKTTVLRAIAGFEPVRAGRIVLDGTVLASTDAVLPPERRRVGMMFQDYALFPHLDVAANVAFGLRRSPRDRRQTRVGELLELVGLTDKARAWPHELSGGQQQRVALARALAPEPALLLLDEPFSNLDIHTREHLAGELRGLLRAAGTTALLVTHDQAEAFAMADHVGVMHQGRILQWADAATLYRKPADRFVAGFIGRGGLVPAAALGLEGEGEVLLRPEHLRFAPDGPISARLLERTFRGPGSVCLLELAGGGHCEADLPLGVVAAAGDELRFQLLDEELPRF</sequence>
<keyword evidence="3" id="KW-0410">Iron transport</keyword>
<name>A0A514BQ01_9GAMM</name>
<dbReference type="Pfam" id="PF00005">
    <property type="entry name" value="ABC_tran"/>
    <property type="match status" value="1"/>
</dbReference>
<dbReference type="KEGG" id="lyj:FKV23_04750"/>
<proteinExistence type="predicted"/>
<evidence type="ECO:0000256" key="5">
    <source>
        <dbReference type="ARBA" id="ARBA00022840"/>
    </source>
</evidence>
<dbReference type="CDD" id="cd03259">
    <property type="entry name" value="ABC_Carb_Solutes_like"/>
    <property type="match status" value="1"/>
</dbReference>
<keyword evidence="5 10" id="KW-0067">ATP-binding</keyword>
<gene>
    <name evidence="10" type="ORF">FKV23_04750</name>
</gene>
<keyword evidence="2" id="KW-1003">Cell membrane</keyword>
<keyword evidence="4" id="KW-0547">Nucleotide-binding</keyword>
<dbReference type="PROSITE" id="PS00211">
    <property type="entry name" value="ABC_TRANSPORTER_1"/>
    <property type="match status" value="1"/>
</dbReference>
<dbReference type="SMART" id="SM00382">
    <property type="entry name" value="AAA"/>
    <property type="match status" value="1"/>
</dbReference>
<protein>
    <submittedName>
        <fullName evidence="10">ABC transporter ATP-binding protein</fullName>
    </submittedName>
</protein>
<dbReference type="PROSITE" id="PS50893">
    <property type="entry name" value="ABC_TRANSPORTER_2"/>
    <property type="match status" value="1"/>
</dbReference>
<evidence type="ECO:0000256" key="1">
    <source>
        <dbReference type="ARBA" id="ARBA00022448"/>
    </source>
</evidence>
<keyword evidence="6" id="KW-0408">Iron</keyword>
<feature type="domain" description="ABC transporter" evidence="9">
    <location>
        <begin position="4"/>
        <end position="240"/>
    </location>
</feature>
<dbReference type="GO" id="GO:0043190">
    <property type="term" value="C:ATP-binding cassette (ABC) transporter complex"/>
    <property type="evidence" value="ECO:0007669"/>
    <property type="project" value="InterPro"/>
</dbReference>